<accession>A0A8H4BG42</accession>
<dbReference type="AlphaFoldDB" id="A0A8H4BG42"/>
<evidence type="ECO:0000313" key="2">
    <source>
        <dbReference type="Proteomes" id="UP000469890"/>
    </source>
</evidence>
<reference evidence="1 2" key="1">
    <citation type="submission" date="2019-09" db="EMBL/GenBank/DDBJ databases">
        <authorList>
            <consortium name="DOE Joint Genome Institute"/>
            <person name="Mondo S.J."/>
            <person name="Navarro-Mendoza M.I."/>
            <person name="Perez-Arques C."/>
            <person name="Panchal S."/>
            <person name="Nicolas F.E."/>
            <person name="Ganguly P."/>
            <person name="Pangilinan J."/>
            <person name="Grigoriev I."/>
            <person name="Heitman J."/>
            <person name="Sanya K."/>
            <person name="Garre V."/>
        </authorList>
    </citation>
    <scope>NUCLEOTIDE SEQUENCE [LARGE SCALE GENOMIC DNA]</scope>
    <source>
        <strain evidence="1 2">MU402</strain>
    </source>
</reference>
<feature type="non-terminal residue" evidence="1">
    <location>
        <position position="54"/>
    </location>
</feature>
<comment type="caution">
    <text evidence="1">The sequence shown here is derived from an EMBL/GenBank/DDBJ whole genome shotgun (WGS) entry which is preliminary data.</text>
</comment>
<gene>
    <name evidence="1" type="ORF">FB192DRAFT_1248931</name>
</gene>
<dbReference type="EMBL" id="JAAECE010000004">
    <property type="protein sequence ID" value="KAF1801550.1"/>
    <property type="molecule type" value="Genomic_DNA"/>
</dbReference>
<dbReference type="Proteomes" id="UP000469890">
    <property type="component" value="Unassembled WGS sequence"/>
</dbReference>
<evidence type="ECO:0000313" key="1">
    <source>
        <dbReference type="EMBL" id="KAF1801550.1"/>
    </source>
</evidence>
<protein>
    <submittedName>
        <fullName evidence="1">Uncharacterized protein</fullName>
    </submittedName>
</protein>
<organism evidence="1 2">
    <name type="scientific">Mucor circinelloides f. lusitanicus</name>
    <name type="common">Mucor racemosus var. lusitanicus</name>
    <dbReference type="NCBI Taxonomy" id="29924"/>
    <lineage>
        <taxon>Eukaryota</taxon>
        <taxon>Fungi</taxon>
        <taxon>Fungi incertae sedis</taxon>
        <taxon>Mucoromycota</taxon>
        <taxon>Mucoromycotina</taxon>
        <taxon>Mucoromycetes</taxon>
        <taxon>Mucorales</taxon>
        <taxon>Mucorineae</taxon>
        <taxon>Mucoraceae</taxon>
        <taxon>Mucor</taxon>
    </lineage>
</organism>
<proteinExistence type="predicted"/>
<feature type="non-terminal residue" evidence="1">
    <location>
        <position position="1"/>
    </location>
</feature>
<sequence>NDMAMFLNLDWSIHKSMRYAYSRALAGLILSDKSTAKALLVICVEAFGRRRTLD</sequence>
<name>A0A8H4BG42_MUCCL</name>